<evidence type="ECO:0000313" key="1">
    <source>
        <dbReference type="EMBL" id="KAF8898011.1"/>
    </source>
</evidence>
<comment type="caution">
    <text evidence="1">The sequence shown here is derived from an EMBL/GenBank/DDBJ whole genome shotgun (WGS) entry which is preliminary data.</text>
</comment>
<organism evidence="1 2">
    <name type="scientific">Gymnopilus junonius</name>
    <name type="common">Spectacular rustgill mushroom</name>
    <name type="synonym">Gymnopilus spectabilis subsp. junonius</name>
    <dbReference type="NCBI Taxonomy" id="109634"/>
    <lineage>
        <taxon>Eukaryota</taxon>
        <taxon>Fungi</taxon>
        <taxon>Dikarya</taxon>
        <taxon>Basidiomycota</taxon>
        <taxon>Agaricomycotina</taxon>
        <taxon>Agaricomycetes</taxon>
        <taxon>Agaricomycetidae</taxon>
        <taxon>Agaricales</taxon>
        <taxon>Agaricineae</taxon>
        <taxon>Hymenogastraceae</taxon>
        <taxon>Gymnopilus</taxon>
    </lineage>
</organism>
<keyword evidence="2" id="KW-1185">Reference proteome</keyword>
<dbReference type="EMBL" id="JADNYJ010000056">
    <property type="protein sequence ID" value="KAF8898011.1"/>
    <property type="molecule type" value="Genomic_DNA"/>
</dbReference>
<proteinExistence type="predicted"/>
<accession>A0A9P5NL98</accession>
<dbReference type="InterPro" id="IPR029058">
    <property type="entry name" value="AB_hydrolase_fold"/>
</dbReference>
<dbReference type="Gene3D" id="3.40.50.1820">
    <property type="entry name" value="alpha/beta hydrolase"/>
    <property type="match status" value="1"/>
</dbReference>
<reference evidence="1" key="1">
    <citation type="submission" date="2020-11" db="EMBL/GenBank/DDBJ databases">
        <authorList>
            <consortium name="DOE Joint Genome Institute"/>
            <person name="Ahrendt S."/>
            <person name="Riley R."/>
            <person name="Andreopoulos W."/>
            <person name="LaButti K."/>
            <person name="Pangilinan J."/>
            <person name="Ruiz-duenas F.J."/>
            <person name="Barrasa J.M."/>
            <person name="Sanchez-Garcia M."/>
            <person name="Camarero S."/>
            <person name="Miyauchi S."/>
            <person name="Serrano A."/>
            <person name="Linde D."/>
            <person name="Babiker R."/>
            <person name="Drula E."/>
            <person name="Ayuso-Fernandez I."/>
            <person name="Pacheco R."/>
            <person name="Padilla G."/>
            <person name="Ferreira P."/>
            <person name="Barriuso J."/>
            <person name="Kellner H."/>
            <person name="Castanera R."/>
            <person name="Alfaro M."/>
            <person name="Ramirez L."/>
            <person name="Pisabarro A.G."/>
            <person name="Kuo A."/>
            <person name="Tritt A."/>
            <person name="Lipzen A."/>
            <person name="He G."/>
            <person name="Yan M."/>
            <person name="Ng V."/>
            <person name="Cullen D."/>
            <person name="Martin F."/>
            <person name="Rosso M.-N."/>
            <person name="Henrissat B."/>
            <person name="Hibbett D."/>
            <person name="Martinez A.T."/>
            <person name="Grigoriev I.V."/>
        </authorList>
    </citation>
    <scope>NUCLEOTIDE SEQUENCE</scope>
    <source>
        <strain evidence="1">AH 44721</strain>
    </source>
</reference>
<gene>
    <name evidence="1" type="ORF">CPB84DRAFT_1681629</name>
</gene>
<name>A0A9P5NL98_GYMJU</name>
<evidence type="ECO:0000313" key="2">
    <source>
        <dbReference type="Proteomes" id="UP000724874"/>
    </source>
</evidence>
<sequence>MPSLTVRDNICFHYTDSGPPNKPNYSSLFIIHGHTFHSDTPRMTSVASNSLYLGAFRKITPLAASNGLRIICVNRREYPGSSPFTPEELRVFNEGCDAERAKLLNEQGILLCELVDSLINTLSLPKEGGITISSWSMGCIFAIAMLTAISDLPKGVRERLRGHVRKLLLWDPPATTIGTADPPGSYVPLFDTSLPPEARGPTFGVWVSSYFKHGNLSSHNFDQLNQRDPDPSRQATILKMTPEEIAANTDFAPGPKYDTVLCSPSFAGVHWDQTNKALFDPECREQWGGLDVVHMYGDSNSWIILNGLWSLERG</sequence>
<dbReference type="SUPFAM" id="SSF53474">
    <property type="entry name" value="alpha/beta-Hydrolases"/>
    <property type="match status" value="1"/>
</dbReference>
<evidence type="ECO:0008006" key="3">
    <source>
        <dbReference type="Google" id="ProtNLM"/>
    </source>
</evidence>
<dbReference type="AlphaFoldDB" id="A0A9P5NL98"/>
<protein>
    <recommendedName>
        <fullName evidence="3">AB hydrolase-1 domain-containing protein</fullName>
    </recommendedName>
</protein>
<dbReference type="Proteomes" id="UP000724874">
    <property type="component" value="Unassembled WGS sequence"/>
</dbReference>
<dbReference type="OrthoDB" id="3466517at2759"/>